<evidence type="ECO:0000313" key="5">
    <source>
        <dbReference type="EMBL" id="EFA76603.1"/>
    </source>
</evidence>
<gene>
    <name evidence="5" type="primary">rps25</name>
    <name evidence="5" type="ORF">PPL_09908</name>
</gene>
<dbReference type="Gene3D" id="1.10.10.10">
    <property type="entry name" value="Winged helix-like DNA-binding domain superfamily/Winged helix DNA-binding domain"/>
    <property type="match status" value="1"/>
</dbReference>
<dbReference type="InterPro" id="IPR036388">
    <property type="entry name" value="WH-like_DNA-bd_sf"/>
</dbReference>
<comment type="similarity">
    <text evidence="1 4">Belongs to the eukaryotic ribosomal protein eS25 family.</text>
</comment>
<dbReference type="STRING" id="670386.D3BPP1"/>
<reference evidence="5 6" key="1">
    <citation type="journal article" date="2011" name="Genome Res.">
        <title>Phylogeny-wide analysis of social amoeba genomes highlights ancient origins for complex intercellular communication.</title>
        <authorList>
            <person name="Heidel A.J."/>
            <person name="Lawal H.M."/>
            <person name="Felder M."/>
            <person name="Schilde C."/>
            <person name="Helps N.R."/>
            <person name="Tunggal B."/>
            <person name="Rivero F."/>
            <person name="John U."/>
            <person name="Schleicher M."/>
            <person name="Eichinger L."/>
            <person name="Platzer M."/>
            <person name="Noegel A.A."/>
            <person name="Schaap P."/>
            <person name="Gloeckner G."/>
        </authorList>
    </citation>
    <scope>NUCLEOTIDE SEQUENCE [LARGE SCALE GENOMIC DNA]</scope>
    <source>
        <strain evidence="6">ATCC 26659 / Pp 5 / PN500</strain>
    </source>
</reference>
<evidence type="ECO:0000256" key="3">
    <source>
        <dbReference type="ARBA" id="ARBA00023274"/>
    </source>
</evidence>
<evidence type="ECO:0000256" key="2">
    <source>
        <dbReference type="ARBA" id="ARBA00022980"/>
    </source>
</evidence>
<keyword evidence="2 4" id="KW-0689">Ribosomal protein</keyword>
<dbReference type="AlphaFoldDB" id="D3BPP1"/>
<dbReference type="EMBL" id="ADBJ01000045">
    <property type="protein sequence ID" value="EFA76603.1"/>
    <property type="molecule type" value="Genomic_DNA"/>
</dbReference>
<evidence type="ECO:0000256" key="1">
    <source>
        <dbReference type="ARBA" id="ARBA00009106"/>
    </source>
</evidence>
<dbReference type="Pfam" id="PF03297">
    <property type="entry name" value="Ribosomal_S25"/>
    <property type="match status" value="1"/>
</dbReference>
<dbReference type="GO" id="GO:1990904">
    <property type="term" value="C:ribonucleoprotein complex"/>
    <property type="evidence" value="ECO:0007669"/>
    <property type="project" value="UniProtKB-KW"/>
</dbReference>
<dbReference type="InParanoid" id="D3BPP1"/>
<dbReference type="InterPro" id="IPR004977">
    <property type="entry name" value="Ribosomal_eS25"/>
</dbReference>
<evidence type="ECO:0000256" key="4">
    <source>
        <dbReference type="RuleBase" id="RU366057"/>
    </source>
</evidence>
<keyword evidence="3 4" id="KW-0687">Ribonucleoprotein</keyword>
<sequence length="67" mass="7389">MILFDKETFNKINKELPGAKVITIASVSDKYKCNGSLARRVIRDFAAKGQIKKVIYGHGSGIFTKTA</sequence>
<dbReference type="GO" id="GO:0005840">
    <property type="term" value="C:ribosome"/>
    <property type="evidence" value="ECO:0007669"/>
    <property type="project" value="UniProtKB-KW"/>
</dbReference>
<dbReference type="RefSeq" id="XP_020428735.1">
    <property type="nucleotide sequence ID" value="XM_020580695.1"/>
</dbReference>
<organism evidence="5 6">
    <name type="scientific">Heterostelium pallidum (strain ATCC 26659 / Pp 5 / PN500)</name>
    <name type="common">Cellular slime mold</name>
    <name type="synonym">Polysphondylium pallidum</name>
    <dbReference type="NCBI Taxonomy" id="670386"/>
    <lineage>
        <taxon>Eukaryota</taxon>
        <taxon>Amoebozoa</taxon>
        <taxon>Evosea</taxon>
        <taxon>Eumycetozoa</taxon>
        <taxon>Dictyostelia</taxon>
        <taxon>Acytosteliales</taxon>
        <taxon>Acytosteliaceae</taxon>
        <taxon>Heterostelium</taxon>
    </lineage>
</organism>
<comment type="caution">
    <text evidence="5">The sequence shown here is derived from an EMBL/GenBank/DDBJ whole genome shotgun (WGS) entry which is preliminary data.</text>
</comment>
<protein>
    <recommendedName>
        <fullName evidence="4">40S ribosomal protein S25</fullName>
    </recommendedName>
</protein>
<accession>D3BPP1</accession>
<evidence type="ECO:0000313" key="6">
    <source>
        <dbReference type="Proteomes" id="UP000001396"/>
    </source>
</evidence>
<dbReference type="PANTHER" id="PTHR12850">
    <property type="entry name" value="40S RIBOSOMAL PROTEIN S25"/>
    <property type="match status" value="1"/>
</dbReference>
<keyword evidence="6" id="KW-1185">Reference proteome</keyword>
<proteinExistence type="inferred from homology"/>
<name>D3BPP1_HETP5</name>
<dbReference type="Proteomes" id="UP000001396">
    <property type="component" value="Unassembled WGS sequence"/>
</dbReference>
<dbReference type="FunCoup" id="D3BPP1">
    <property type="interactions" value="549"/>
</dbReference>
<dbReference type="OMA" id="YGHGSGI"/>
<dbReference type="GeneID" id="31365380"/>